<dbReference type="Gene3D" id="3.40.30.10">
    <property type="entry name" value="Glutaredoxin"/>
    <property type="match status" value="1"/>
</dbReference>
<dbReference type="Proteomes" id="UP000319210">
    <property type="component" value="Unassembled WGS sequence"/>
</dbReference>
<evidence type="ECO:0000259" key="1">
    <source>
        <dbReference type="Pfam" id="PF13462"/>
    </source>
</evidence>
<dbReference type="OrthoDB" id="4135024at2"/>
<evidence type="ECO:0000313" key="2">
    <source>
        <dbReference type="EMBL" id="GEB52582.1"/>
    </source>
</evidence>
<dbReference type="InterPro" id="IPR012336">
    <property type="entry name" value="Thioredoxin-like_fold"/>
</dbReference>
<evidence type="ECO:0000313" key="3">
    <source>
        <dbReference type="Proteomes" id="UP000319210"/>
    </source>
</evidence>
<organism evidence="2 3">
    <name type="scientific">Streptomyces cacaoi</name>
    <dbReference type="NCBI Taxonomy" id="1898"/>
    <lineage>
        <taxon>Bacteria</taxon>
        <taxon>Bacillati</taxon>
        <taxon>Actinomycetota</taxon>
        <taxon>Actinomycetes</taxon>
        <taxon>Kitasatosporales</taxon>
        <taxon>Streptomycetaceae</taxon>
        <taxon>Streptomyces</taxon>
    </lineage>
</organism>
<reference evidence="2 3" key="1">
    <citation type="submission" date="2019-06" db="EMBL/GenBank/DDBJ databases">
        <title>Whole genome shotgun sequence of Streptomyces cacaoi subsp. cacaoi NBRC 12748.</title>
        <authorList>
            <person name="Hosoyama A."/>
            <person name="Uohara A."/>
            <person name="Ohji S."/>
            <person name="Ichikawa N."/>
        </authorList>
    </citation>
    <scope>NUCLEOTIDE SEQUENCE [LARGE SCALE GENOMIC DNA]</scope>
    <source>
        <strain evidence="2 3">NBRC 12748</strain>
    </source>
</reference>
<accession>A0A4Y3R4U4</accession>
<dbReference type="Pfam" id="PF13462">
    <property type="entry name" value="Thioredoxin_4"/>
    <property type="match status" value="1"/>
</dbReference>
<dbReference type="EMBL" id="BJMM01000033">
    <property type="protein sequence ID" value="GEB52582.1"/>
    <property type="molecule type" value="Genomic_DNA"/>
</dbReference>
<comment type="caution">
    <text evidence="2">The sequence shown here is derived from an EMBL/GenBank/DDBJ whole genome shotgun (WGS) entry which is preliminary data.</text>
</comment>
<feature type="domain" description="Thioredoxin-like fold" evidence="1">
    <location>
        <begin position="30"/>
        <end position="177"/>
    </location>
</feature>
<dbReference type="RefSeq" id="WP_030886752.1">
    <property type="nucleotide sequence ID" value="NZ_BJMM01000033.1"/>
</dbReference>
<dbReference type="SUPFAM" id="SSF52833">
    <property type="entry name" value="Thioredoxin-like"/>
    <property type="match status" value="1"/>
</dbReference>
<protein>
    <recommendedName>
        <fullName evidence="1">Thioredoxin-like fold domain-containing protein</fullName>
    </recommendedName>
</protein>
<dbReference type="CDD" id="cd02972">
    <property type="entry name" value="DsbA_family"/>
    <property type="match status" value="1"/>
</dbReference>
<proteinExistence type="predicted"/>
<gene>
    <name evidence="2" type="ORF">SCA03_51330</name>
</gene>
<keyword evidence="3" id="KW-1185">Reference proteome</keyword>
<sequence length="201" mass="21986">MIPANTAGEGGTVVVYGTDPAEDPPPGVPVLEVYADLRCPYCKRMDRALGSTMQQLADDGQLVLHYHFATFLDRELGGHGSHRALNALGAAANTGQRHFMAYLHALYRSQPRENSDGFAEERTLLGLASEVPGLRSPEFENAVLEGAFHSWVERVSRAFDESGVDSTPTVRFADRPVHVLDRDGHALEPEEFTDRLRSVAG</sequence>
<dbReference type="InterPro" id="IPR036249">
    <property type="entry name" value="Thioredoxin-like_sf"/>
</dbReference>
<dbReference type="AlphaFoldDB" id="A0A4Y3R4U4"/>
<name>A0A4Y3R4U4_STRCI</name>